<dbReference type="EnsemblMetazoa" id="LLOJ007405-RA">
    <property type="protein sequence ID" value="LLOJ007405-PA"/>
    <property type="gene ID" value="LLOJ007405"/>
</dbReference>
<evidence type="ECO:0000256" key="1">
    <source>
        <dbReference type="SAM" id="Coils"/>
    </source>
</evidence>
<dbReference type="VEuPathDB" id="VectorBase:LLOJ007405"/>
<reference evidence="3" key="1">
    <citation type="submission" date="2020-05" db="UniProtKB">
        <authorList>
            <consortium name="EnsemblMetazoa"/>
        </authorList>
    </citation>
    <scope>IDENTIFICATION</scope>
    <source>
        <strain evidence="3">Jacobina</strain>
    </source>
</reference>
<dbReference type="EMBL" id="AJWK01024544">
    <property type="status" value="NOT_ANNOTATED_CDS"/>
    <property type="molecule type" value="Genomic_DNA"/>
</dbReference>
<name>A0A1B0CRA7_LUTLO</name>
<evidence type="ECO:0000256" key="2">
    <source>
        <dbReference type="SAM" id="MobiDB-lite"/>
    </source>
</evidence>
<dbReference type="AlphaFoldDB" id="A0A1B0CRA7"/>
<keyword evidence="4" id="KW-1185">Reference proteome</keyword>
<protein>
    <submittedName>
        <fullName evidence="3">Uncharacterized protein</fullName>
    </submittedName>
</protein>
<organism evidence="3 4">
    <name type="scientific">Lutzomyia longipalpis</name>
    <name type="common">Sand fly</name>
    <dbReference type="NCBI Taxonomy" id="7200"/>
    <lineage>
        <taxon>Eukaryota</taxon>
        <taxon>Metazoa</taxon>
        <taxon>Ecdysozoa</taxon>
        <taxon>Arthropoda</taxon>
        <taxon>Hexapoda</taxon>
        <taxon>Insecta</taxon>
        <taxon>Pterygota</taxon>
        <taxon>Neoptera</taxon>
        <taxon>Endopterygota</taxon>
        <taxon>Diptera</taxon>
        <taxon>Nematocera</taxon>
        <taxon>Psychodoidea</taxon>
        <taxon>Psychodidae</taxon>
        <taxon>Lutzomyia</taxon>
        <taxon>Lutzomyia</taxon>
    </lineage>
</organism>
<feature type="region of interest" description="Disordered" evidence="2">
    <location>
        <begin position="1"/>
        <end position="24"/>
    </location>
</feature>
<dbReference type="Proteomes" id="UP000092461">
    <property type="component" value="Unassembled WGS sequence"/>
</dbReference>
<sequence>MSSSCSQNTEQELMEDDGNAEGKENVAELEGKVAKLKAATEVKMEKYCEIIKLNAELYVSHEESTILQDKIKKKMNLVSNCIGRQMKDINFIQEHLAVEKTEFKEKMGKMKSTAGGVVFGRKALKLAEKTPVNFEDHEALKDLLTAKLKKLTDRNSALKTELEKKQIVTEEKRKMVSREIEAKKMNIGNKKKEMKALKAQLANVNLQIKKKEEENLAKWAAETAKKESLERKINRLQEERLTLMNRVFKEVEDVKKLREKDAQLDRKIAKKQSANDEMKKQLEEENKQVRKAIEGRKIEIKQIEENCEKYRQRRDELKNILKDDAVAKVEQQIEKTTAKITKIRESNINLEMSLLGRDLVAPTMYSDSSRNSIIAWMRNIETSCHDGSNTEAINENPTIDCEVSSTYQCDDNFGFK</sequence>
<evidence type="ECO:0000313" key="3">
    <source>
        <dbReference type="EnsemblMetazoa" id="LLOJ007405-PA"/>
    </source>
</evidence>
<evidence type="ECO:0000313" key="4">
    <source>
        <dbReference type="Proteomes" id="UP000092461"/>
    </source>
</evidence>
<dbReference type="VEuPathDB" id="VectorBase:LLONM1_006606"/>
<accession>A0A1B0CRA7</accession>
<feature type="coiled-coil region" evidence="1">
    <location>
        <begin position="134"/>
        <end position="346"/>
    </location>
</feature>
<keyword evidence="1" id="KW-0175">Coiled coil</keyword>
<proteinExistence type="predicted"/>
<feature type="compositionally biased region" description="Polar residues" evidence="2">
    <location>
        <begin position="1"/>
        <end position="11"/>
    </location>
</feature>